<dbReference type="Pfam" id="PF01033">
    <property type="entry name" value="Somatomedin_B"/>
    <property type="match status" value="1"/>
</dbReference>
<sequence length="663" mass="74016">MIASRISMTFVLVLALQRGLATKLSKQEFAPVNSSSTWQSSGICAPESFDSNHHKSNIGLPDSTNSTYQGRYTRLPDQVGQTIDPARDRHQFMNQTWPTIDVPFPVLPWLPQVGPTKPPWLLNSESIGEEPLRSSSVNISDLSTVEKILRKIMMSRGQTESGITYYYSGYQLALTPEMVAFLSQQNLCHEAEVINRISCRGRCGEPPDTRDSPAQCACDHDCSRHGDCCEDMNKVCPQEFVESTMKMHDVHRNVSELSYCNPPHWPTVLNQLSTIAKSSSPLNVTIYCELDFFEMAKQNLLEALMDSFCVLDYTSHLGNELTYNRLCGRPDVLVCEPNESSNSYRFYPVHLYCFQNPMTEQLGDRYTKDLDSMEVVARNENCSHLRDPQVATDARFGKPVNVYRIYERISIKLDLSSEAGAMFFHFQNNEKGSMRCTGEFAQAKCSLDECFDKSLMDEVSNTCYRPRHVSVQVHSGANGKTSFNVSTCLCFKVQVVLSIVGGLNFVTDPNDIQAGRCTLSVYYTTRSQALNGSFNGILPYNQTANLRSGIIGEISNANIASLDARDRSTFTSFSTQLPEVWGYQESVCAQEDYIALQLCFSNADDSNHYSTCFLLPKSKPPPGKKAIVSGQYKRADTTTGGAASCHLTWALLSVILLSECTLK</sequence>
<dbReference type="SMART" id="SM00201">
    <property type="entry name" value="SO"/>
    <property type="match status" value="1"/>
</dbReference>
<dbReference type="InterPro" id="IPR036024">
    <property type="entry name" value="Somatomedin_B-like_dom_sf"/>
</dbReference>
<reference evidence="4" key="1">
    <citation type="journal article" date="2023" name="G3 (Bethesda)">
        <title>A reference genome for the long-term kleptoplast-retaining sea slug Elysia crispata morphotype clarki.</title>
        <authorList>
            <person name="Eastman K.E."/>
            <person name="Pendleton A.L."/>
            <person name="Shaikh M.A."/>
            <person name="Suttiyut T."/>
            <person name="Ogas R."/>
            <person name="Tomko P."/>
            <person name="Gavelis G."/>
            <person name="Widhalm J.R."/>
            <person name="Wisecaver J.H."/>
        </authorList>
    </citation>
    <scope>NUCLEOTIDE SEQUENCE</scope>
    <source>
        <strain evidence="4">ECLA1</strain>
    </source>
</reference>
<name>A0AAE1DZ04_9GAST</name>
<evidence type="ECO:0000259" key="3">
    <source>
        <dbReference type="PROSITE" id="PS50958"/>
    </source>
</evidence>
<dbReference type="SUPFAM" id="SSF90188">
    <property type="entry name" value="Somatomedin B domain"/>
    <property type="match status" value="1"/>
</dbReference>
<dbReference type="AlphaFoldDB" id="A0AAE1DZ04"/>
<comment type="caution">
    <text evidence="4">The sequence shown here is derived from an EMBL/GenBank/DDBJ whole genome shotgun (WGS) entry which is preliminary data.</text>
</comment>
<dbReference type="InterPro" id="IPR001212">
    <property type="entry name" value="Somatomedin_B_dom"/>
</dbReference>
<accession>A0AAE1DZ04</accession>
<feature type="domain" description="SMB" evidence="3">
    <location>
        <begin position="195"/>
        <end position="244"/>
    </location>
</feature>
<protein>
    <recommendedName>
        <fullName evidence="3">SMB domain-containing protein</fullName>
    </recommendedName>
</protein>
<dbReference type="PROSITE" id="PS50958">
    <property type="entry name" value="SMB_2"/>
    <property type="match status" value="1"/>
</dbReference>
<evidence type="ECO:0000313" key="4">
    <source>
        <dbReference type="EMBL" id="KAK3787952.1"/>
    </source>
</evidence>
<evidence type="ECO:0000256" key="1">
    <source>
        <dbReference type="ARBA" id="ARBA00023157"/>
    </source>
</evidence>
<dbReference type="EMBL" id="JAWDGP010001820">
    <property type="protein sequence ID" value="KAK3787952.1"/>
    <property type="molecule type" value="Genomic_DNA"/>
</dbReference>
<evidence type="ECO:0000313" key="5">
    <source>
        <dbReference type="Proteomes" id="UP001283361"/>
    </source>
</evidence>
<proteinExistence type="predicted"/>
<keyword evidence="5" id="KW-1185">Reference proteome</keyword>
<keyword evidence="2" id="KW-0732">Signal</keyword>
<evidence type="ECO:0000256" key="2">
    <source>
        <dbReference type="SAM" id="SignalP"/>
    </source>
</evidence>
<feature type="chain" id="PRO_5042084610" description="SMB domain-containing protein" evidence="2">
    <location>
        <begin position="22"/>
        <end position="663"/>
    </location>
</feature>
<keyword evidence="1" id="KW-1015">Disulfide bond</keyword>
<dbReference type="Gene3D" id="4.10.410.20">
    <property type="match status" value="1"/>
</dbReference>
<feature type="signal peptide" evidence="2">
    <location>
        <begin position="1"/>
        <end position="21"/>
    </location>
</feature>
<organism evidence="4 5">
    <name type="scientific">Elysia crispata</name>
    <name type="common">lettuce slug</name>
    <dbReference type="NCBI Taxonomy" id="231223"/>
    <lineage>
        <taxon>Eukaryota</taxon>
        <taxon>Metazoa</taxon>
        <taxon>Spiralia</taxon>
        <taxon>Lophotrochozoa</taxon>
        <taxon>Mollusca</taxon>
        <taxon>Gastropoda</taxon>
        <taxon>Heterobranchia</taxon>
        <taxon>Euthyneura</taxon>
        <taxon>Panpulmonata</taxon>
        <taxon>Sacoglossa</taxon>
        <taxon>Placobranchoidea</taxon>
        <taxon>Plakobranchidae</taxon>
        <taxon>Elysia</taxon>
    </lineage>
</organism>
<dbReference type="Proteomes" id="UP001283361">
    <property type="component" value="Unassembled WGS sequence"/>
</dbReference>
<gene>
    <name evidence="4" type="ORF">RRG08_008969</name>
</gene>